<comment type="similarity">
    <text evidence="10">Belongs to the PlsX family.</text>
</comment>
<dbReference type="InterPro" id="IPR012281">
    <property type="entry name" value="Phospholipid_synth_PlsX-like"/>
</dbReference>
<organism evidence="11 12">
    <name type="scientific">Thermovenabulum gondwanense</name>
    <dbReference type="NCBI Taxonomy" id="520767"/>
    <lineage>
        <taxon>Bacteria</taxon>
        <taxon>Bacillati</taxon>
        <taxon>Bacillota</taxon>
        <taxon>Clostridia</taxon>
        <taxon>Thermosediminibacterales</taxon>
        <taxon>Thermosediminibacteraceae</taxon>
        <taxon>Thermovenabulum</taxon>
    </lineage>
</organism>
<evidence type="ECO:0000256" key="10">
    <source>
        <dbReference type="HAMAP-Rule" id="MF_00019"/>
    </source>
</evidence>
<dbReference type="NCBIfam" id="TIGR00182">
    <property type="entry name" value="plsX"/>
    <property type="match status" value="1"/>
</dbReference>
<keyword evidence="5 10" id="KW-0443">Lipid metabolism</keyword>
<dbReference type="InterPro" id="IPR003664">
    <property type="entry name" value="FA_synthesis"/>
</dbReference>
<keyword evidence="7 10" id="KW-1208">Phospholipid metabolism</keyword>
<dbReference type="AlphaFoldDB" id="A0A162MN95"/>
<keyword evidence="3 10" id="KW-0444">Lipid biosynthesis</keyword>
<evidence type="ECO:0000256" key="5">
    <source>
        <dbReference type="ARBA" id="ARBA00023098"/>
    </source>
</evidence>
<evidence type="ECO:0000256" key="8">
    <source>
        <dbReference type="ARBA" id="ARBA00024069"/>
    </source>
</evidence>
<keyword evidence="12" id="KW-1185">Reference proteome</keyword>
<dbReference type="RefSeq" id="WP_068748153.1">
    <property type="nucleotide sequence ID" value="NZ_LOHZ01000025.1"/>
</dbReference>
<dbReference type="PANTHER" id="PTHR30100:SF1">
    <property type="entry name" value="PHOSPHATE ACYLTRANSFERASE"/>
    <property type="match status" value="1"/>
</dbReference>
<evidence type="ECO:0000256" key="2">
    <source>
        <dbReference type="ARBA" id="ARBA00022490"/>
    </source>
</evidence>
<dbReference type="EC" id="2.3.1.274" evidence="8 10"/>
<comment type="pathway">
    <text evidence="10">Lipid metabolism; phospholipid metabolism.</text>
</comment>
<reference evidence="11 12" key="1">
    <citation type="submission" date="2015-12" db="EMBL/GenBank/DDBJ databases">
        <title>Draft genome of Thermovenabulum gondwanense isolated from a red thermophilic microbial mat colonisisng an outflow channel of a bore well.</title>
        <authorList>
            <person name="Patel B.K."/>
        </authorList>
    </citation>
    <scope>NUCLEOTIDE SEQUENCE [LARGE SCALE GENOMIC DNA]</scope>
    <source>
        <strain evidence="11 12">R270</strain>
    </source>
</reference>
<evidence type="ECO:0000256" key="7">
    <source>
        <dbReference type="ARBA" id="ARBA00023264"/>
    </source>
</evidence>
<evidence type="ECO:0000256" key="1">
    <source>
        <dbReference type="ARBA" id="ARBA00001232"/>
    </source>
</evidence>
<dbReference type="GO" id="GO:0043811">
    <property type="term" value="F:phosphate:acyl-[acyl carrier protein] acyltransferase activity"/>
    <property type="evidence" value="ECO:0007669"/>
    <property type="project" value="UniProtKB-UniRule"/>
</dbReference>
<dbReference type="PIRSF" id="PIRSF002465">
    <property type="entry name" value="Phsphlp_syn_PlsX"/>
    <property type="match status" value="1"/>
</dbReference>
<keyword evidence="6 10" id="KW-0594">Phospholipid biosynthesis</keyword>
<dbReference type="OrthoDB" id="9806408at2"/>
<sequence length="332" mass="36230">MRIIVDAMGGDFAPREVVKGAIKALMEFNCEIILVGREEIIKKEMGDFKGKFEIVNADEIITNDESPVKAIRSKKDSSIVKGLTILKEEKGDAFVSAGNTGALMAGGLFILGRLSGIERPAIAVLIPTEKKPVLLLDVGANSDVKPKNLVEFAVMGSEFYKVAMKEKDPKVGILNIGTEEEKGNIVVKSAYALLKEVNNLNFRGNVEARDFFKGDFDVVVCDGFTGNIFLKTIEGFGKFLFDKMKLEIKKSFTYSVGGLLLKPALKRIKDSLDYSEYGGAILLGLDKVLVKCHGSSDSKAIFNGIRAALNFVENDITSKMKEALSGLKEVKD</sequence>
<evidence type="ECO:0000313" key="12">
    <source>
        <dbReference type="Proteomes" id="UP000075737"/>
    </source>
</evidence>
<comment type="caution">
    <text evidence="11">The sequence shown here is derived from an EMBL/GenBank/DDBJ whole genome shotgun (WGS) entry which is preliminary data.</text>
</comment>
<keyword evidence="11" id="KW-0012">Acyltransferase</keyword>
<gene>
    <name evidence="10 11" type="primary">plsX</name>
    <name evidence="11" type="ORF">ATZ99_10180</name>
</gene>
<comment type="function">
    <text evidence="10">Catalyzes the reversible formation of acyl-phosphate (acyl-PO(4)) from acyl-[acyl-carrier-protein] (acyl-ACP). This enzyme utilizes acyl-ACP as fatty acyl donor, but not acyl-CoA.</text>
</comment>
<accession>A0A162MN95</accession>
<evidence type="ECO:0000256" key="4">
    <source>
        <dbReference type="ARBA" id="ARBA00022679"/>
    </source>
</evidence>
<evidence type="ECO:0000256" key="9">
    <source>
        <dbReference type="ARBA" id="ARBA00046608"/>
    </source>
</evidence>
<comment type="subunit">
    <text evidence="9 10">Homodimer. Probably interacts with PlsY.</text>
</comment>
<comment type="subcellular location">
    <subcellularLocation>
        <location evidence="10">Cytoplasm</location>
    </subcellularLocation>
    <text evidence="10">Associated with the membrane possibly through PlsY.</text>
</comment>
<keyword evidence="4 10" id="KW-0808">Transferase</keyword>
<protein>
    <recommendedName>
        <fullName evidence="8 10">Phosphate acyltransferase</fullName>
        <ecNumber evidence="8 10">2.3.1.274</ecNumber>
    </recommendedName>
    <alternativeName>
        <fullName evidence="10">Acyl-ACP phosphotransacylase</fullName>
    </alternativeName>
    <alternativeName>
        <fullName evidence="10">Acyl-[acyl-carrier-protein]--phosphate acyltransferase</fullName>
    </alternativeName>
    <alternativeName>
        <fullName evidence="10">Phosphate-acyl-ACP acyltransferase</fullName>
    </alternativeName>
</protein>
<dbReference type="EMBL" id="LOHZ01000025">
    <property type="protein sequence ID" value="KYO66773.1"/>
    <property type="molecule type" value="Genomic_DNA"/>
</dbReference>
<dbReference type="GO" id="GO:0008654">
    <property type="term" value="P:phospholipid biosynthetic process"/>
    <property type="evidence" value="ECO:0007669"/>
    <property type="project" value="UniProtKB-KW"/>
</dbReference>
<name>A0A162MN95_9FIRM</name>
<dbReference type="STRING" id="520767.ATZ99_10180"/>
<dbReference type="GO" id="GO:0005737">
    <property type="term" value="C:cytoplasm"/>
    <property type="evidence" value="ECO:0007669"/>
    <property type="project" value="UniProtKB-SubCell"/>
</dbReference>
<dbReference type="Proteomes" id="UP000075737">
    <property type="component" value="Unassembled WGS sequence"/>
</dbReference>
<dbReference type="HAMAP" id="MF_00019">
    <property type="entry name" value="PlsX"/>
    <property type="match status" value="1"/>
</dbReference>
<keyword evidence="2 10" id="KW-0963">Cytoplasm</keyword>
<dbReference type="PANTHER" id="PTHR30100">
    <property type="entry name" value="FATTY ACID/PHOSPHOLIPID SYNTHESIS PROTEIN PLSX"/>
    <property type="match status" value="1"/>
</dbReference>
<evidence type="ECO:0000256" key="3">
    <source>
        <dbReference type="ARBA" id="ARBA00022516"/>
    </source>
</evidence>
<dbReference type="Pfam" id="PF02504">
    <property type="entry name" value="FA_synthesis"/>
    <property type="match status" value="1"/>
</dbReference>
<evidence type="ECO:0000256" key="6">
    <source>
        <dbReference type="ARBA" id="ARBA00023209"/>
    </source>
</evidence>
<dbReference type="SUPFAM" id="SSF53659">
    <property type="entry name" value="Isocitrate/Isopropylmalate dehydrogenase-like"/>
    <property type="match status" value="1"/>
</dbReference>
<dbReference type="UniPathway" id="UPA00085"/>
<dbReference type="PATRIC" id="fig|520767.4.peg.1117"/>
<dbReference type="Gene3D" id="3.40.718.10">
    <property type="entry name" value="Isopropylmalate Dehydrogenase"/>
    <property type="match status" value="1"/>
</dbReference>
<evidence type="ECO:0000313" key="11">
    <source>
        <dbReference type="EMBL" id="KYO66773.1"/>
    </source>
</evidence>
<comment type="catalytic activity">
    <reaction evidence="1 10">
        <text>a fatty acyl-[ACP] + phosphate = an acyl phosphate + holo-[ACP]</text>
        <dbReference type="Rhea" id="RHEA:42292"/>
        <dbReference type="Rhea" id="RHEA-COMP:9685"/>
        <dbReference type="Rhea" id="RHEA-COMP:14125"/>
        <dbReference type="ChEBI" id="CHEBI:43474"/>
        <dbReference type="ChEBI" id="CHEBI:59918"/>
        <dbReference type="ChEBI" id="CHEBI:64479"/>
        <dbReference type="ChEBI" id="CHEBI:138651"/>
        <dbReference type="EC" id="2.3.1.274"/>
    </reaction>
</comment>
<proteinExistence type="inferred from homology"/>
<dbReference type="GO" id="GO:0006633">
    <property type="term" value="P:fatty acid biosynthetic process"/>
    <property type="evidence" value="ECO:0007669"/>
    <property type="project" value="UniProtKB-UniRule"/>
</dbReference>